<organism evidence="7 8">
    <name type="scientific">Paenibacillus bovis</name>
    <dbReference type="NCBI Taxonomy" id="1616788"/>
    <lineage>
        <taxon>Bacteria</taxon>
        <taxon>Bacillati</taxon>
        <taxon>Bacillota</taxon>
        <taxon>Bacilli</taxon>
        <taxon>Bacillales</taxon>
        <taxon>Paenibacillaceae</taxon>
        <taxon>Paenibacillus</taxon>
    </lineage>
</organism>
<dbReference type="Gene3D" id="2.30.42.10">
    <property type="match status" value="1"/>
</dbReference>
<dbReference type="Pfam" id="PF13365">
    <property type="entry name" value="Trypsin_2"/>
    <property type="match status" value="1"/>
</dbReference>
<keyword evidence="4" id="KW-0720">Serine protease</keyword>
<dbReference type="RefSeq" id="WP_060536488.1">
    <property type="nucleotide sequence ID" value="NZ_CP013023.1"/>
</dbReference>
<dbReference type="SUPFAM" id="SSF50156">
    <property type="entry name" value="PDZ domain-like"/>
    <property type="match status" value="1"/>
</dbReference>
<proteinExistence type="inferred from homology"/>
<evidence type="ECO:0000256" key="4">
    <source>
        <dbReference type="ARBA" id="ARBA00022825"/>
    </source>
</evidence>
<feature type="chain" id="PRO_5008006015" evidence="5">
    <location>
        <begin position="29"/>
        <end position="384"/>
    </location>
</feature>
<evidence type="ECO:0000259" key="6">
    <source>
        <dbReference type="PROSITE" id="PS50106"/>
    </source>
</evidence>
<evidence type="ECO:0000256" key="1">
    <source>
        <dbReference type="ARBA" id="ARBA00010541"/>
    </source>
</evidence>
<dbReference type="GO" id="GO:0006508">
    <property type="term" value="P:proteolysis"/>
    <property type="evidence" value="ECO:0007669"/>
    <property type="project" value="UniProtKB-KW"/>
</dbReference>
<keyword evidence="8" id="KW-1185">Reference proteome</keyword>
<keyword evidence="2" id="KW-0645">Protease</keyword>
<dbReference type="SMART" id="SM00228">
    <property type="entry name" value="PDZ"/>
    <property type="match status" value="1"/>
</dbReference>
<name>A0A172ZLM7_9BACL</name>
<dbReference type="GO" id="GO:0004252">
    <property type="term" value="F:serine-type endopeptidase activity"/>
    <property type="evidence" value="ECO:0007669"/>
    <property type="project" value="InterPro"/>
</dbReference>
<dbReference type="KEGG" id="pbv:AR543_22305"/>
<dbReference type="OrthoDB" id="9758917at2"/>
<evidence type="ECO:0000256" key="3">
    <source>
        <dbReference type="ARBA" id="ARBA00022801"/>
    </source>
</evidence>
<reference evidence="7 8" key="2">
    <citation type="journal article" date="2016" name="Int. J. Syst. Evol. Microbiol.">
        <title>Paenibacillus bovis sp. nov., isolated from raw yak (Bos grunniens) milk.</title>
        <authorList>
            <person name="Gao C."/>
            <person name="Han J."/>
            <person name="Liu Z."/>
            <person name="Xu X."/>
            <person name="Hang F."/>
            <person name="Wu Z."/>
        </authorList>
    </citation>
    <scope>NUCLEOTIDE SEQUENCE [LARGE SCALE GENOMIC DNA]</scope>
    <source>
        <strain evidence="7 8">BD3526</strain>
    </source>
</reference>
<dbReference type="STRING" id="1616788.AR543_22305"/>
<dbReference type="InterPro" id="IPR001478">
    <property type="entry name" value="PDZ"/>
</dbReference>
<keyword evidence="5" id="KW-0732">Signal</keyword>
<gene>
    <name evidence="7" type="ORF">AR543_22305</name>
</gene>
<dbReference type="PANTHER" id="PTHR22939">
    <property type="entry name" value="SERINE PROTEASE FAMILY S1C HTRA-RELATED"/>
    <property type="match status" value="1"/>
</dbReference>
<evidence type="ECO:0000313" key="8">
    <source>
        <dbReference type="Proteomes" id="UP000078148"/>
    </source>
</evidence>
<dbReference type="SUPFAM" id="SSF50494">
    <property type="entry name" value="Trypsin-like serine proteases"/>
    <property type="match status" value="1"/>
</dbReference>
<dbReference type="InterPro" id="IPR036034">
    <property type="entry name" value="PDZ_sf"/>
</dbReference>
<sequence>MFSSKIPALVLLASAFTVSAPYATMASAADWTSHYTYQAPQLGASSTHPGYSKIIAKVSPSVVGIVGIPTPEAMAEESSSDDSDDGGYGQDKEGIAFGSGVIIASNGWIVTNAHVIDSMQEGAKVITSEANGQSKTYLVKEIYSDTVSDLALIKINATGLKTASFVSGNQKPEVGEQVIAIGTPLSLSLRNSATSGIISGVNRAVDASYSLLQTDAAINPGNSGGPLVNMDGKVIGINTMKYEALGVDNLGFTIPADTVEYIIDQLYEYGEVRRASIGVQLQESEDALIGMPTNDAMTVTEVRSAAAKKAGIKEGDVLYSINGKRVHTTVELNELLKAYAPGQTVKLMMQSGGDIVSRTLKLTQAQPEDLIDSSQADEEASPEQ</sequence>
<feature type="signal peptide" evidence="5">
    <location>
        <begin position="1"/>
        <end position="28"/>
    </location>
</feature>
<dbReference type="AlphaFoldDB" id="A0A172ZLM7"/>
<protein>
    <submittedName>
        <fullName evidence="7">Trypsin</fullName>
    </submittedName>
</protein>
<dbReference type="PROSITE" id="PS50106">
    <property type="entry name" value="PDZ"/>
    <property type="match status" value="1"/>
</dbReference>
<evidence type="ECO:0000256" key="5">
    <source>
        <dbReference type="SAM" id="SignalP"/>
    </source>
</evidence>
<dbReference type="Pfam" id="PF13180">
    <property type="entry name" value="PDZ_2"/>
    <property type="match status" value="1"/>
</dbReference>
<dbReference type="PANTHER" id="PTHR22939:SF129">
    <property type="entry name" value="SERINE PROTEASE HTRA2, MITOCHONDRIAL"/>
    <property type="match status" value="1"/>
</dbReference>
<dbReference type="InterPro" id="IPR001940">
    <property type="entry name" value="Peptidase_S1C"/>
</dbReference>
<evidence type="ECO:0000256" key="2">
    <source>
        <dbReference type="ARBA" id="ARBA00022670"/>
    </source>
</evidence>
<reference evidence="8" key="1">
    <citation type="submission" date="2015-10" db="EMBL/GenBank/DDBJ databases">
        <title>Genome of Paenibacillus bovis sp. nov.</title>
        <authorList>
            <person name="Wu Z."/>
            <person name="Gao C."/>
            <person name="Liu Z."/>
            <person name="Zheng H."/>
        </authorList>
    </citation>
    <scope>NUCLEOTIDE SEQUENCE [LARGE SCALE GENOMIC DNA]</scope>
    <source>
        <strain evidence="8">BD3526</strain>
    </source>
</reference>
<comment type="similarity">
    <text evidence="1">Belongs to the peptidase S1C family.</text>
</comment>
<dbReference type="EMBL" id="CP013023">
    <property type="protein sequence ID" value="ANF98449.1"/>
    <property type="molecule type" value="Genomic_DNA"/>
</dbReference>
<evidence type="ECO:0000313" key="7">
    <source>
        <dbReference type="EMBL" id="ANF98449.1"/>
    </source>
</evidence>
<dbReference type="Proteomes" id="UP000078148">
    <property type="component" value="Chromosome"/>
</dbReference>
<dbReference type="InterPro" id="IPR009003">
    <property type="entry name" value="Peptidase_S1_PA"/>
</dbReference>
<dbReference type="InterPro" id="IPR043504">
    <property type="entry name" value="Peptidase_S1_PA_chymotrypsin"/>
</dbReference>
<dbReference type="PRINTS" id="PR00834">
    <property type="entry name" value="PROTEASES2C"/>
</dbReference>
<accession>A0A172ZLM7</accession>
<keyword evidence="3" id="KW-0378">Hydrolase</keyword>
<feature type="domain" description="PDZ" evidence="6">
    <location>
        <begin position="278"/>
        <end position="351"/>
    </location>
</feature>
<dbReference type="Gene3D" id="2.40.10.10">
    <property type="entry name" value="Trypsin-like serine proteases"/>
    <property type="match status" value="2"/>
</dbReference>